<accession>A0A542DG41</accession>
<keyword evidence="5" id="KW-1185">Reference proteome</keyword>
<evidence type="ECO:0000313" key="4">
    <source>
        <dbReference type="EMBL" id="TQJ02053.1"/>
    </source>
</evidence>
<dbReference type="Gene3D" id="3.40.630.30">
    <property type="match status" value="1"/>
</dbReference>
<dbReference type="PROSITE" id="PS51671">
    <property type="entry name" value="ACT"/>
    <property type="match status" value="1"/>
</dbReference>
<protein>
    <submittedName>
        <fullName evidence="4">ACT domain-containing protein</fullName>
    </submittedName>
</protein>
<dbReference type="Proteomes" id="UP000320876">
    <property type="component" value="Unassembled WGS sequence"/>
</dbReference>
<dbReference type="SUPFAM" id="SSF55021">
    <property type="entry name" value="ACT-like"/>
    <property type="match status" value="1"/>
</dbReference>
<organism evidence="4 5">
    <name type="scientific">Amycolatopsis cihanbeyliensis</name>
    <dbReference type="NCBI Taxonomy" id="1128664"/>
    <lineage>
        <taxon>Bacteria</taxon>
        <taxon>Bacillati</taxon>
        <taxon>Actinomycetota</taxon>
        <taxon>Actinomycetes</taxon>
        <taxon>Pseudonocardiales</taxon>
        <taxon>Pseudonocardiaceae</taxon>
        <taxon>Amycolatopsis</taxon>
    </lineage>
</organism>
<sequence length="388" mass="40554">MDDIQAGDERFVWPHTAGEENPTSLIWRVRIRMDDRPGTLAKVAIRLADLECNILGVTVLPVPGGVLDEVVVRPPVGLARSHLVDAISAEGCACTGITGADLTELVDSSAAALAAARRAVLDPDRHAEAVREVLTADVVTILPASEANSARAESGHRAVLPVGGGQALVARRSWAPFVQLELARARALLDLLGAVRANVAAPSVLATADGADLVLRAGGPGDADAVRALHARCSPETLFLRYHTGMRTIPRRWSQRLLMPPRGMSVLARHGRDVVALGQLIAQGKERIAEVSLLVEDAWQRKGIGGGLLSRLAVLAAGRGYRELVAVCLPGQNGVRHAALRAGLAVGEYAEDGSLRIGVSVVPPGTGPHPAGEAPFRGADTAGGSLRS</sequence>
<reference evidence="4 5" key="1">
    <citation type="submission" date="2019-06" db="EMBL/GenBank/DDBJ databases">
        <title>Sequencing the genomes of 1000 actinobacteria strains.</title>
        <authorList>
            <person name="Klenk H.-P."/>
        </authorList>
    </citation>
    <scope>NUCLEOTIDE SEQUENCE [LARGE SCALE GENOMIC DNA]</scope>
    <source>
        <strain evidence="4 5">DSM 45679</strain>
    </source>
</reference>
<evidence type="ECO:0000259" key="2">
    <source>
        <dbReference type="PROSITE" id="PS51186"/>
    </source>
</evidence>
<evidence type="ECO:0000313" key="5">
    <source>
        <dbReference type="Proteomes" id="UP000320876"/>
    </source>
</evidence>
<feature type="domain" description="N-acetyltransferase" evidence="2">
    <location>
        <begin position="213"/>
        <end position="366"/>
    </location>
</feature>
<dbReference type="EMBL" id="VFML01000001">
    <property type="protein sequence ID" value="TQJ02053.1"/>
    <property type="molecule type" value="Genomic_DNA"/>
</dbReference>
<dbReference type="InterPro" id="IPR045865">
    <property type="entry name" value="ACT-like_dom_sf"/>
</dbReference>
<gene>
    <name evidence="4" type="ORF">FB471_1770</name>
</gene>
<proteinExistence type="predicted"/>
<dbReference type="RefSeq" id="WP_141996830.1">
    <property type="nucleotide sequence ID" value="NZ_VFML01000001.1"/>
</dbReference>
<dbReference type="InterPro" id="IPR000182">
    <property type="entry name" value="GNAT_dom"/>
</dbReference>
<evidence type="ECO:0000256" key="1">
    <source>
        <dbReference type="SAM" id="MobiDB-lite"/>
    </source>
</evidence>
<dbReference type="AlphaFoldDB" id="A0A542DG41"/>
<feature type="region of interest" description="Disordered" evidence="1">
    <location>
        <begin position="364"/>
        <end position="388"/>
    </location>
</feature>
<dbReference type="OrthoDB" id="5516749at2"/>
<dbReference type="InterPro" id="IPR002912">
    <property type="entry name" value="ACT_dom"/>
</dbReference>
<dbReference type="GO" id="GO:0016747">
    <property type="term" value="F:acyltransferase activity, transferring groups other than amino-acyl groups"/>
    <property type="evidence" value="ECO:0007669"/>
    <property type="project" value="InterPro"/>
</dbReference>
<dbReference type="PROSITE" id="PS51186">
    <property type="entry name" value="GNAT"/>
    <property type="match status" value="1"/>
</dbReference>
<name>A0A542DG41_AMYCI</name>
<dbReference type="SUPFAM" id="SSF55729">
    <property type="entry name" value="Acyl-CoA N-acyltransferases (Nat)"/>
    <property type="match status" value="1"/>
</dbReference>
<dbReference type="InterPro" id="IPR016181">
    <property type="entry name" value="Acyl_CoA_acyltransferase"/>
</dbReference>
<dbReference type="Pfam" id="PF00583">
    <property type="entry name" value="Acetyltransf_1"/>
    <property type="match status" value="1"/>
</dbReference>
<comment type="caution">
    <text evidence="4">The sequence shown here is derived from an EMBL/GenBank/DDBJ whole genome shotgun (WGS) entry which is preliminary data.</text>
</comment>
<feature type="domain" description="ACT" evidence="3">
    <location>
        <begin position="28"/>
        <end position="108"/>
    </location>
</feature>
<evidence type="ECO:0000259" key="3">
    <source>
        <dbReference type="PROSITE" id="PS51671"/>
    </source>
</evidence>